<keyword evidence="1" id="KW-0645">Protease</keyword>
<dbReference type="GO" id="GO:0006508">
    <property type="term" value="P:proteolysis"/>
    <property type="evidence" value="ECO:0007669"/>
    <property type="project" value="UniProtKB-KW"/>
</dbReference>
<dbReference type="CDD" id="cd05483">
    <property type="entry name" value="retropepsin_like_bacteria"/>
    <property type="match status" value="1"/>
</dbReference>
<dbReference type="Gene3D" id="2.40.70.10">
    <property type="entry name" value="Acid Proteases"/>
    <property type="match status" value="1"/>
</dbReference>
<evidence type="ECO:0000313" key="2">
    <source>
        <dbReference type="Proteomes" id="UP000245880"/>
    </source>
</evidence>
<dbReference type="PROSITE" id="PS51257">
    <property type="entry name" value="PROKAR_LIPOPROTEIN"/>
    <property type="match status" value="1"/>
</dbReference>
<dbReference type="Proteomes" id="UP000245880">
    <property type="component" value="Unassembled WGS sequence"/>
</dbReference>
<keyword evidence="1" id="KW-0378">Hydrolase</keyword>
<reference evidence="1 2" key="1">
    <citation type="submission" date="2018-03" db="EMBL/GenBank/DDBJ databases">
        <title>Genomic Encyclopedia of Archaeal and Bacterial Type Strains, Phase II (KMG-II): from individual species to whole genera.</title>
        <authorList>
            <person name="Goeker M."/>
        </authorList>
    </citation>
    <scope>NUCLEOTIDE SEQUENCE [LARGE SCALE GENOMIC DNA]</scope>
    <source>
        <strain evidence="1 2">DSM 100346</strain>
    </source>
</reference>
<dbReference type="Pfam" id="PF13975">
    <property type="entry name" value="gag-asp_proteas"/>
    <property type="match status" value="1"/>
</dbReference>
<dbReference type="GO" id="GO:0008233">
    <property type="term" value="F:peptidase activity"/>
    <property type="evidence" value="ECO:0007669"/>
    <property type="project" value="UniProtKB-KW"/>
</dbReference>
<name>A0A316AJ99_9BACT</name>
<dbReference type="SUPFAM" id="SSF50630">
    <property type="entry name" value="Acid proteases"/>
    <property type="match status" value="1"/>
</dbReference>
<keyword evidence="2" id="KW-1185">Reference proteome</keyword>
<gene>
    <name evidence="1" type="ORF">CLV98_10715</name>
</gene>
<organism evidence="1 2">
    <name type="scientific">Dyadobacter jejuensis</name>
    <dbReference type="NCBI Taxonomy" id="1082580"/>
    <lineage>
        <taxon>Bacteria</taxon>
        <taxon>Pseudomonadati</taxon>
        <taxon>Bacteroidota</taxon>
        <taxon>Cytophagia</taxon>
        <taxon>Cytophagales</taxon>
        <taxon>Spirosomataceae</taxon>
        <taxon>Dyadobacter</taxon>
    </lineage>
</organism>
<accession>A0A316AJ99</accession>
<comment type="caution">
    <text evidence="1">The sequence shown here is derived from an EMBL/GenBank/DDBJ whole genome shotgun (WGS) entry which is preliminary data.</text>
</comment>
<dbReference type="AlphaFoldDB" id="A0A316AJ99"/>
<dbReference type="InterPro" id="IPR034122">
    <property type="entry name" value="Retropepsin-like_bacterial"/>
</dbReference>
<dbReference type="RefSeq" id="WP_109674958.1">
    <property type="nucleotide sequence ID" value="NZ_QGDT01000007.1"/>
</dbReference>
<dbReference type="EMBL" id="QGDT01000007">
    <property type="protein sequence ID" value="PWJ57309.1"/>
    <property type="molecule type" value="Genomic_DNA"/>
</dbReference>
<sequence>MNKPLYALIISFSLIGCNHPEGKKYDRNQGHKKEFSSERDHLNMNAVQSETHNNNRLVNRNILEMELQNGARYVWIEINEIRLRFIFDTGASSICISPAEATVLFRQGSLRKEDILNVEYFQDATGKISEGTKINLREVKIGDVILDNVEALVIDNVNAPLLLGQSVLERFGSIEIDNVNGDIIFK</sequence>
<protein>
    <submittedName>
        <fullName evidence="1">Aspartyl protease family protein</fullName>
    </submittedName>
</protein>
<evidence type="ECO:0000313" key="1">
    <source>
        <dbReference type="EMBL" id="PWJ57309.1"/>
    </source>
</evidence>
<dbReference type="OrthoDB" id="947490at2"/>
<proteinExistence type="predicted"/>
<dbReference type="InterPro" id="IPR021109">
    <property type="entry name" value="Peptidase_aspartic_dom_sf"/>
</dbReference>